<feature type="non-terminal residue" evidence="1">
    <location>
        <position position="1"/>
    </location>
</feature>
<evidence type="ECO:0000313" key="2">
    <source>
        <dbReference type="EMBL" id="KAB2764342.1"/>
    </source>
</evidence>
<comment type="caution">
    <text evidence="1">The sequence shown here is derived from an EMBL/GenBank/DDBJ whole genome shotgun (WGS) entry which is preliminary data.</text>
</comment>
<dbReference type="EMBL" id="WBWS01000024">
    <property type="protein sequence ID" value="KAB2764342.1"/>
    <property type="molecule type" value="Genomic_DNA"/>
</dbReference>
<gene>
    <name evidence="1" type="ORF">F9L04_20035</name>
    <name evidence="2" type="ORF">F9L04_20375</name>
</gene>
<reference evidence="1 3" key="1">
    <citation type="submission" date="2019-09" db="EMBL/GenBank/DDBJ databases">
        <title>Taxonomic organization of the family Brucellaceae based on a phylogenomic approach.</title>
        <authorList>
            <person name="Leclercq S."/>
            <person name="Cloeckaert A."/>
            <person name="Zygmunt M.S."/>
        </authorList>
    </citation>
    <scope>NUCLEOTIDE SEQUENCE [LARGE SCALE GENOMIC DNA]</scope>
    <source>
        <strain evidence="1 3">LMG 3313</strain>
    </source>
</reference>
<proteinExistence type="predicted"/>
<evidence type="ECO:0000313" key="3">
    <source>
        <dbReference type="Proteomes" id="UP000481876"/>
    </source>
</evidence>
<name>A0A6L3Z0X2_BRUAN</name>
<dbReference type="Proteomes" id="UP000481876">
    <property type="component" value="Unassembled WGS sequence"/>
</dbReference>
<organism evidence="1 3">
    <name type="scientific">Brucella anthropi</name>
    <name type="common">Ochrobactrum anthropi</name>
    <dbReference type="NCBI Taxonomy" id="529"/>
    <lineage>
        <taxon>Bacteria</taxon>
        <taxon>Pseudomonadati</taxon>
        <taxon>Pseudomonadota</taxon>
        <taxon>Alphaproteobacteria</taxon>
        <taxon>Hyphomicrobiales</taxon>
        <taxon>Brucellaceae</taxon>
        <taxon>Brucella/Ochrobactrum group</taxon>
        <taxon>Brucella</taxon>
    </lineage>
</organism>
<dbReference type="AlphaFoldDB" id="A0A6L3Z0X2"/>
<accession>A0A6L3Z0X2</accession>
<sequence>AISYRHARTDAFALWRDYTAEMNA</sequence>
<dbReference type="EMBL" id="WBWS01000024">
    <property type="protein sequence ID" value="KAB2764334.1"/>
    <property type="molecule type" value="Genomic_DNA"/>
</dbReference>
<evidence type="ECO:0000313" key="1">
    <source>
        <dbReference type="EMBL" id="KAB2764334.1"/>
    </source>
</evidence>
<protein>
    <submittedName>
        <fullName evidence="1">IS6 family transposase</fullName>
    </submittedName>
</protein>